<keyword evidence="3" id="KW-1185">Reference proteome</keyword>
<dbReference type="EnsemblMetazoa" id="G26597.2">
    <property type="protein sequence ID" value="G26597.2:cds"/>
    <property type="gene ID" value="G26597"/>
</dbReference>
<keyword evidence="1" id="KW-0732">Signal</keyword>
<sequence length="157" mass="18076">MKRSYFVLFCVWMTLLGIAHAEREQTVPNKQNRSQMTFRECLEKCVAKNYHGTIPSPVCSLRREATFEQTRDGAPVKVNPTSAVPIYGQMASYDERFPADDVRRTSRTLSRVIRRIKRERMKDSSSETTSHEDYTIICRTCIAVTCFPFILHGTFVG</sequence>
<dbReference type="AlphaFoldDB" id="A0A8W8L5U5"/>
<dbReference type="Proteomes" id="UP000005408">
    <property type="component" value="Unassembled WGS sequence"/>
</dbReference>
<evidence type="ECO:0008006" key="4">
    <source>
        <dbReference type="Google" id="ProtNLM"/>
    </source>
</evidence>
<accession>A0A8W8L5U5</accession>
<evidence type="ECO:0000313" key="3">
    <source>
        <dbReference type="Proteomes" id="UP000005408"/>
    </source>
</evidence>
<reference evidence="2" key="1">
    <citation type="submission" date="2022-08" db="UniProtKB">
        <authorList>
            <consortium name="EnsemblMetazoa"/>
        </authorList>
    </citation>
    <scope>IDENTIFICATION</scope>
    <source>
        <strain evidence="2">05x7-T-G4-1.051#20</strain>
    </source>
</reference>
<protein>
    <recommendedName>
        <fullName evidence="4">Apple domain-containing protein</fullName>
    </recommendedName>
</protein>
<organism evidence="2 3">
    <name type="scientific">Magallana gigas</name>
    <name type="common">Pacific oyster</name>
    <name type="synonym">Crassostrea gigas</name>
    <dbReference type="NCBI Taxonomy" id="29159"/>
    <lineage>
        <taxon>Eukaryota</taxon>
        <taxon>Metazoa</taxon>
        <taxon>Spiralia</taxon>
        <taxon>Lophotrochozoa</taxon>
        <taxon>Mollusca</taxon>
        <taxon>Bivalvia</taxon>
        <taxon>Autobranchia</taxon>
        <taxon>Pteriomorphia</taxon>
        <taxon>Ostreida</taxon>
        <taxon>Ostreoidea</taxon>
        <taxon>Ostreidae</taxon>
        <taxon>Magallana</taxon>
    </lineage>
</organism>
<feature type="signal peptide" evidence="1">
    <location>
        <begin position="1"/>
        <end position="21"/>
    </location>
</feature>
<evidence type="ECO:0000313" key="2">
    <source>
        <dbReference type="EnsemblMetazoa" id="G26597.2:cds"/>
    </source>
</evidence>
<evidence type="ECO:0000256" key="1">
    <source>
        <dbReference type="SAM" id="SignalP"/>
    </source>
</evidence>
<proteinExistence type="predicted"/>
<feature type="chain" id="PRO_5036498056" description="Apple domain-containing protein" evidence="1">
    <location>
        <begin position="22"/>
        <end position="157"/>
    </location>
</feature>
<name>A0A8W8L5U5_MAGGI</name>